<comment type="caution">
    <text evidence="1">The sequence shown here is derived from an EMBL/GenBank/DDBJ whole genome shotgun (WGS) entry which is preliminary data.</text>
</comment>
<organism evidence="1 2">
    <name type="scientific">Duganella vulcania</name>
    <dbReference type="NCBI Taxonomy" id="2692166"/>
    <lineage>
        <taxon>Bacteria</taxon>
        <taxon>Pseudomonadati</taxon>
        <taxon>Pseudomonadota</taxon>
        <taxon>Betaproteobacteria</taxon>
        <taxon>Burkholderiales</taxon>
        <taxon>Oxalobacteraceae</taxon>
        <taxon>Telluria group</taxon>
        <taxon>Duganella</taxon>
    </lineage>
</organism>
<evidence type="ECO:0008006" key="3">
    <source>
        <dbReference type="Google" id="ProtNLM"/>
    </source>
</evidence>
<name>A0A845FY69_9BURK</name>
<protein>
    <recommendedName>
        <fullName evidence="3">Ribbon-helix-helix protein, CopG family</fullName>
    </recommendedName>
</protein>
<dbReference type="RefSeq" id="WP_161095035.1">
    <property type="nucleotide sequence ID" value="NZ_WWCW01000001.1"/>
</dbReference>
<reference evidence="1 2" key="1">
    <citation type="submission" date="2020-01" db="EMBL/GenBank/DDBJ databases">
        <title>Novel species isolated from a subtropical stream in China.</title>
        <authorList>
            <person name="Lu H."/>
        </authorList>
    </citation>
    <scope>NUCLEOTIDE SEQUENCE [LARGE SCALE GENOMIC DNA]</scope>
    <source>
        <strain evidence="1 2">FT82W</strain>
    </source>
</reference>
<gene>
    <name evidence="1" type="ORF">GTP91_00690</name>
</gene>
<evidence type="ECO:0000313" key="1">
    <source>
        <dbReference type="EMBL" id="MYM85689.1"/>
    </source>
</evidence>
<dbReference type="EMBL" id="WWCW01000001">
    <property type="protein sequence ID" value="MYM85689.1"/>
    <property type="molecule type" value="Genomic_DNA"/>
</dbReference>
<sequence length="97" mass="10708">MDTLKSASIAVEMDDASLLELARVAEAEGISQDEAIKNAIRFYLDHSEGYRAMLRDGTDAWNHYKRTGLHVTNDEIGDWIAELDAGNDDAESPACHV</sequence>
<dbReference type="Proteomes" id="UP000470302">
    <property type="component" value="Unassembled WGS sequence"/>
</dbReference>
<accession>A0A845FY69</accession>
<dbReference type="AlphaFoldDB" id="A0A845FY69"/>
<proteinExistence type="predicted"/>
<evidence type="ECO:0000313" key="2">
    <source>
        <dbReference type="Proteomes" id="UP000470302"/>
    </source>
</evidence>